<dbReference type="AlphaFoldDB" id="A0A8D0EEL0"/>
<dbReference type="Pfam" id="PF13445">
    <property type="entry name" value="zf-RING_UBOX"/>
    <property type="match status" value="1"/>
</dbReference>
<dbReference type="Ensembl" id="ENSSMRT00000035309.1">
    <property type="protein sequence ID" value="ENSSMRP00000030268.1"/>
    <property type="gene ID" value="ENSSMRG00000023209.1"/>
</dbReference>
<sequence>TSSLGIVNSIPCLYNPDYFLQSSFSIYFGCIQTGLFREPVTTACGHNFCMDCLQDYWDHQALIGECPYCPQCREPFNSRPQLRKNITLGEIAMRFTREDAQRSRRLAGPTDVPCDFCSPRKLKAINIIKPEIRPLLMLAS</sequence>
<evidence type="ECO:0000256" key="2">
    <source>
        <dbReference type="ARBA" id="ARBA00022771"/>
    </source>
</evidence>
<accession>A0A8D0EEL0</accession>
<dbReference type="PANTHER" id="PTHR25465">
    <property type="entry name" value="B-BOX DOMAIN CONTAINING"/>
    <property type="match status" value="1"/>
</dbReference>
<keyword evidence="7" id="KW-1185">Reference proteome</keyword>
<keyword evidence="1" id="KW-0479">Metal-binding</keyword>
<dbReference type="Gene3D" id="3.30.40.10">
    <property type="entry name" value="Zinc/RING finger domain, C3HC4 (zinc finger)"/>
    <property type="match status" value="1"/>
</dbReference>
<evidence type="ECO:0000256" key="3">
    <source>
        <dbReference type="ARBA" id="ARBA00022833"/>
    </source>
</evidence>
<keyword evidence="3" id="KW-0862">Zinc</keyword>
<dbReference type="GeneTree" id="ENSGT00940000162951"/>
<dbReference type="GO" id="GO:0008270">
    <property type="term" value="F:zinc ion binding"/>
    <property type="evidence" value="ECO:0007669"/>
    <property type="project" value="UniProtKB-KW"/>
</dbReference>
<dbReference type="PANTHER" id="PTHR25465:SF41">
    <property type="entry name" value="E3 UBIQUITIN-PROTEIN LIGASE RNF135"/>
    <property type="match status" value="1"/>
</dbReference>
<dbReference type="SUPFAM" id="SSF57850">
    <property type="entry name" value="RING/U-box"/>
    <property type="match status" value="1"/>
</dbReference>
<name>A0A8D0EEL0_SALMN</name>
<reference evidence="6" key="1">
    <citation type="submission" date="2025-08" db="UniProtKB">
        <authorList>
            <consortium name="Ensembl"/>
        </authorList>
    </citation>
    <scope>IDENTIFICATION</scope>
</reference>
<dbReference type="InterPro" id="IPR027370">
    <property type="entry name" value="Znf-RING_euk"/>
</dbReference>
<evidence type="ECO:0000256" key="4">
    <source>
        <dbReference type="PROSITE-ProRule" id="PRU00175"/>
    </source>
</evidence>
<evidence type="ECO:0000313" key="6">
    <source>
        <dbReference type="Ensembl" id="ENSSMRP00000030268.1"/>
    </source>
</evidence>
<dbReference type="InterPro" id="IPR013083">
    <property type="entry name" value="Znf_RING/FYVE/PHD"/>
</dbReference>
<reference evidence="6" key="2">
    <citation type="submission" date="2025-09" db="UniProtKB">
        <authorList>
            <consortium name="Ensembl"/>
        </authorList>
    </citation>
    <scope>IDENTIFICATION</scope>
</reference>
<dbReference type="InterPro" id="IPR017907">
    <property type="entry name" value="Znf_RING_CS"/>
</dbReference>
<dbReference type="PROSITE" id="PS50089">
    <property type="entry name" value="ZF_RING_2"/>
    <property type="match status" value="1"/>
</dbReference>
<protein>
    <recommendedName>
        <fullName evidence="5">RING-type domain-containing protein</fullName>
    </recommendedName>
</protein>
<evidence type="ECO:0000259" key="5">
    <source>
        <dbReference type="PROSITE" id="PS50089"/>
    </source>
</evidence>
<dbReference type="InterPro" id="IPR001841">
    <property type="entry name" value="Znf_RING"/>
</dbReference>
<evidence type="ECO:0000313" key="7">
    <source>
        <dbReference type="Proteomes" id="UP000694421"/>
    </source>
</evidence>
<keyword evidence="2 4" id="KW-0863">Zinc-finger</keyword>
<proteinExistence type="predicted"/>
<dbReference type="InterPro" id="IPR051051">
    <property type="entry name" value="E3_ubiq-ligase_TRIM/RNF"/>
</dbReference>
<dbReference type="PROSITE" id="PS00518">
    <property type="entry name" value="ZF_RING_1"/>
    <property type="match status" value="1"/>
</dbReference>
<evidence type="ECO:0000256" key="1">
    <source>
        <dbReference type="ARBA" id="ARBA00022723"/>
    </source>
</evidence>
<feature type="domain" description="RING-type" evidence="5">
    <location>
        <begin position="30"/>
        <end position="73"/>
    </location>
</feature>
<dbReference type="Proteomes" id="UP000694421">
    <property type="component" value="Unplaced"/>
</dbReference>
<organism evidence="6 7">
    <name type="scientific">Salvator merianae</name>
    <name type="common">Argentine black and white tegu</name>
    <name type="synonym">Tupinambis merianae</name>
    <dbReference type="NCBI Taxonomy" id="96440"/>
    <lineage>
        <taxon>Eukaryota</taxon>
        <taxon>Metazoa</taxon>
        <taxon>Chordata</taxon>
        <taxon>Craniata</taxon>
        <taxon>Vertebrata</taxon>
        <taxon>Euteleostomi</taxon>
        <taxon>Lepidosauria</taxon>
        <taxon>Squamata</taxon>
        <taxon>Bifurcata</taxon>
        <taxon>Unidentata</taxon>
        <taxon>Episquamata</taxon>
        <taxon>Laterata</taxon>
        <taxon>Teiioidea</taxon>
        <taxon>Teiidae</taxon>
        <taxon>Salvator</taxon>
    </lineage>
</organism>